<dbReference type="Proteomes" id="UP001203852">
    <property type="component" value="Unassembled WGS sequence"/>
</dbReference>
<dbReference type="Pfam" id="PF05764">
    <property type="entry name" value="YL1"/>
    <property type="match status" value="1"/>
</dbReference>
<organism evidence="4 5">
    <name type="scientific">Exophiala viscosa</name>
    <dbReference type="NCBI Taxonomy" id="2486360"/>
    <lineage>
        <taxon>Eukaryota</taxon>
        <taxon>Fungi</taxon>
        <taxon>Dikarya</taxon>
        <taxon>Ascomycota</taxon>
        <taxon>Pezizomycotina</taxon>
        <taxon>Eurotiomycetes</taxon>
        <taxon>Chaetothyriomycetidae</taxon>
        <taxon>Chaetothyriales</taxon>
        <taxon>Herpotrichiellaceae</taxon>
        <taxon>Exophiala</taxon>
    </lineage>
</organism>
<feature type="compositionally biased region" description="Polar residues" evidence="2">
    <location>
        <begin position="554"/>
        <end position="563"/>
    </location>
</feature>
<reference evidence="4" key="1">
    <citation type="journal article" date="2022" name="bioRxiv">
        <title>Deciphering the potential niche of two novel black yeast fungi from a biological soil crust based on their genomes, phenotypes, and melanin regulation.</title>
        <authorList>
            <consortium name="DOE Joint Genome Institute"/>
            <person name="Carr E.C."/>
            <person name="Barton Q."/>
            <person name="Grambo S."/>
            <person name="Sullivan M."/>
            <person name="Renfro C.M."/>
            <person name="Kuo A."/>
            <person name="Pangilinan J."/>
            <person name="Lipzen A."/>
            <person name="Keymanesh K."/>
            <person name="Savage E."/>
            <person name="Barry K."/>
            <person name="Grigoriev I.V."/>
            <person name="Riekhof W.R."/>
            <person name="Harris S.S."/>
        </authorList>
    </citation>
    <scope>NUCLEOTIDE SEQUENCE</scope>
    <source>
        <strain evidence="4">JF 03-4F</strain>
    </source>
</reference>
<comment type="similarity">
    <text evidence="1">Belongs to the VPS72/YL1 family.</text>
</comment>
<feature type="region of interest" description="Disordered" evidence="2">
    <location>
        <begin position="285"/>
        <end position="598"/>
    </location>
</feature>
<feature type="region of interest" description="Disordered" evidence="2">
    <location>
        <begin position="1"/>
        <end position="234"/>
    </location>
</feature>
<feature type="compositionally biased region" description="Basic and acidic residues" evidence="2">
    <location>
        <begin position="467"/>
        <end position="477"/>
    </location>
</feature>
<comment type="caution">
    <text evidence="4">The sequence shown here is derived from an EMBL/GenBank/DDBJ whole genome shotgun (WGS) entry which is preliminary data.</text>
</comment>
<dbReference type="SMART" id="SM00993">
    <property type="entry name" value="YL1_C"/>
    <property type="match status" value="1"/>
</dbReference>
<feature type="compositionally biased region" description="Basic and acidic residues" evidence="2">
    <location>
        <begin position="410"/>
        <end position="422"/>
    </location>
</feature>
<proteinExistence type="inferred from homology"/>
<feature type="compositionally biased region" description="Basic and acidic residues" evidence="2">
    <location>
        <begin position="183"/>
        <end position="234"/>
    </location>
</feature>
<feature type="compositionally biased region" description="Polar residues" evidence="2">
    <location>
        <begin position="479"/>
        <end position="488"/>
    </location>
</feature>
<feature type="domain" description="Vps72/YL1 C-terminal" evidence="3">
    <location>
        <begin position="642"/>
        <end position="671"/>
    </location>
</feature>
<dbReference type="AlphaFoldDB" id="A0AAN6DNI8"/>
<feature type="compositionally biased region" description="Polar residues" evidence="2">
    <location>
        <begin position="506"/>
        <end position="527"/>
    </location>
</feature>
<feature type="compositionally biased region" description="Acidic residues" evidence="2">
    <location>
        <begin position="69"/>
        <end position="97"/>
    </location>
</feature>
<dbReference type="InterPro" id="IPR046757">
    <property type="entry name" value="YL1_N"/>
</dbReference>
<keyword evidence="5" id="KW-1185">Reference proteome</keyword>
<dbReference type="InterPro" id="IPR013272">
    <property type="entry name" value="Vps72/YL1_C"/>
</dbReference>
<accession>A0AAN6DNI8</accession>
<feature type="compositionally biased region" description="Basic and acidic residues" evidence="2">
    <location>
        <begin position="109"/>
        <end position="119"/>
    </location>
</feature>
<dbReference type="PANTHER" id="PTHR13275">
    <property type="entry name" value="YL-1 PROTEIN TRANSCRIPTION FACTOR-LIKE 1"/>
    <property type="match status" value="1"/>
</dbReference>
<dbReference type="EMBL" id="MU404359">
    <property type="protein sequence ID" value="KAI1609870.1"/>
    <property type="molecule type" value="Genomic_DNA"/>
</dbReference>
<gene>
    <name evidence="4" type="ORF">EDD36DRAFT_58647</name>
</gene>
<evidence type="ECO:0000256" key="2">
    <source>
        <dbReference type="SAM" id="MobiDB-lite"/>
    </source>
</evidence>
<feature type="compositionally biased region" description="Polar residues" evidence="2">
    <location>
        <begin position="377"/>
        <end position="387"/>
    </location>
</feature>
<evidence type="ECO:0000313" key="5">
    <source>
        <dbReference type="Proteomes" id="UP001203852"/>
    </source>
</evidence>
<evidence type="ECO:0000256" key="1">
    <source>
        <dbReference type="ARBA" id="ARBA00006832"/>
    </source>
</evidence>
<dbReference type="PANTHER" id="PTHR13275:SF4">
    <property type="entry name" value="VACUOLAR PROTEIN SORTING-ASSOCIATED PROTEIN 72 HOMOLOG"/>
    <property type="match status" value="1"/>
</dbReference>
<evidence type="ECO:0000259" key="3">
    <source>
        <dbReference type="SMART" id="SM00993"/>
    </source>
</evidence>
<sequence>MTDTEDPDETPQLSDSATSDDESGEERVETLISGREKRKTAGNRYDRELIAEEVAVEDEPDEVALLFAGDEEEEDEEFKSSDGEDDADMSSSDDDDQGPNAAVDDMEGEREIDKQAKTERAKKRKADLALTSVSGLRKKLKTDPTKPAPVAAPAKPSKKKDRVTWVHDPDSGRGSLRKQTIAHRAETIARLKESEAQSKKLKAVREQRERERAKDAPKELTQADRLAEAARVERQNAKSLNRWETMEKKRQEEQAAKLAALKNRKLQGPYVSWWSAKATWVGPKLSKIGTRDAGNVIEGGTEGKKRGRKSKAEQQAASKDMESGAPPTVPEGQTLGERASATPATEAKEPPPTQVQREGKEAGTVSGNADSTVLVPTETSTGSTGPLPQSAPVDTPTDAPKPTSGTVTDTVRDDAASTKPTEESQQQPPLATAPSELENSFLKGIHEYASMPGDNASEGEAVGSSLRDNDGQDKVQPKSEVQQVSGTVQAEPDEVQTELPEKDALSHTTESIPTTMSQPSLKPSATAPNPDIQMESDASDQARTVSATAVHPATTVQAESTSLEPEAAMQGTTIKSERQETKQVEVPDVVKSEPEPEPVVEYSTRNLVLLEKFEELSTESRQEYSLFYNHRKSSKPVKHSQELCPITTLPVRYRDPSTGIGYANVVGYKKLHELKQHKFVWSSTLGCYIGREGGVVARGVPEGFVRSND</sequence>
<dbReference type="Pfam" id="PF08265">
    <property type="entry name" value="YL1_C"/>
    <property type="match status" value="1"/>
</dbReference>
<protein>
    <submittedName>
        <fullName evidence="4">YL1 nuclear protein-domain-containing protein</fullName>
    </submittedName>
</protein>
<evidence type="ECO:0000313" key="4">
    <source>
        <dbReference type="EMBL" id="KAI1609870.1"/>
    </source>
</evidence>
<feature type="compositionally biased region" description="Basic and acidic residues" evidence="2">
    <location>
        <begin position="575"/>
        <end position="594"/>
    </location>
</feature>
<feature type="compositionally biased region" description="Basic and acidic residues" evidence="2">
    <location>
        <begin position="162"/>
        <end position="171"/>
    </location>
</feature>
<dbReference type="GO" id="GO:0005634">
    <property type="term" value="C:nucleus"/>
    <property type="evidence" value="ECO:0007669"/>
    <property type="project" value="TreeGrafter"/>
</dbReference>
<name>A0AAN6DNI8_9EURO</name>